<name>A0A2P7RD26_9GAMM</name>
<organism evidence="2 3">
    <name type="scientific">Zobellella endophytica</name>
    <dbReference type="NCBI Taxonomy" id="2116700"/>
    <lineage>
        <taxon>Bacteria</taxon>
        <taxon>Pseudomonadati</taxon>
        <taxon>Pseudomonadota</taxon>
        <taxon>Gammaproteobacteria</taxon>
        <taxon>Aeromonadales</taxon>
        <taxon>Aeromonadaceae</taxon>
        <taxon>Zobellella</taxon>
    </lineage>
</organism>
<reference evidence="2 3" key="1">
    <citation type="submission" date="2018-03" db="EMBL/GenBank/DDBJ databases">
        <title>The draft genome of Zobellella sp. 59N8.</title>
        <authorList>
            <person name="Liu L."/>
            <person name="Li L."/>
            <person name="Zhang X."/>
            <person name="Liang L."/>
            <person name="Wang T."/>
        </authorList>
    </citation>
    <scope>NUCLEOTIDE SEQUENCE [LARGE SCALE GENOMIC DNA]</scope>
    <source>
        <strain evidence="2 3">59N8</strain>
    </source>
</reference>
<evidence type="ECO:0000313" key="3">
    <source>
        <dbReference type="Proteomes" id="UP000240243"/>
    </source>
</evidence>
<dbReference type="Pfam" id="PF16976">
    <property type="entry name" value="RcpC"/>
    <property type="match status" value="1"/>
</dbReference>
<dbReference type="AlphaFoldDB" id="A0A2P7RD26"/>
<dbReference type="NCBIfam" id="TIGR03177">
    <property type="entry name" value="pilus_cpaB"/>
    <property type="match status" value="1"/>
</dbReference>
<protein>
    <submittedName>
        <fullName evidence="2">Flp pilus assembly protein CpaB</fullName>
    </submittedName>
</protein>
<dbReference type="OrthoDB" id="146902at2"/>
<accession>A0A2P7RD26</accession>
<dbReference type="EMBL" id="PXYG01000001">
    <property type="protein sequence ID" value="PSJ48138.1"/>
    <property type="molecule type" value="Genomic_DNA"/>
</dbReference>
<evidence type="ECO:0000259" key="1">
    <source>
        <dbReference type="Pfam" id="PF16976"/>
    </source>
</evidence>
<comment type="caution">
    <text evidence="2">The sequence shown here is derived from an EMBL/GenBank/DDBJ whole genome shotgun (WGS) entry which is preliminary data.</text>
</comment>
<proteinExistence type="predicted"/>
<keyword evidence="3" id="KW-1185">Reference proteome</keyword>
<gene>
    <name evidence="2" type="primary">cpaB</name>
    <name evidence="2" type="ORF">C7H85_04970</name>
</gene>
<evidence type="ECO:0000313" key="2">
    <source>
        <dbReference type="EMBL" id="PSJ48138.1"/>
    </source>
</evidence>
<dbReference type="RefSeq" id="WP_106728550.1">
    <property type="nucleotide sequence ID" value="NZ_PXYG01000001.1"/>
</dbReference>
<dbReference type="InterPro" id="IPR017592">
    <property type="entry name" value="Pilus_assmbl_Flp-typ_CpaB"/>
</dbReference>
<feature type="domain" description="Flp pilus assembly protein RcpC/CpaB" evidence="1">
    <location>
        <begin position="109"/>
        <end position="216"/>
    </location>
</feature>
<dbReference type="InterPro" id="IPR031571">
    <property type="entry name" value="RcpC_dom"/>
</dbReference>
<sequence>MKGKSLYLLAFILLGLAVLVGAYGLSRGTEPASEAAAPAEAESHEVWVFKDPVAAGAVLDSGMLVPRRRAGPAPLVQVDPRQLSGRILKEDVAAGSELNEGLLAYPQPLLDALSPGFRALALRVDEVSAVGGYLHTGDRVDVLFYLKANRESGQDSTARRLLANVVVLAHGSELIGQETDEAARQERAKSVVLAVPEQDTAALLLAESSGSLRLAVVGRQEEVELRPSAMPVRLKELAAMQQAPAPTPQPRPRLVRQAGGARVEVFYGEQKAVVTTAR</sequence>
<dbReference type="Proteomes" id="UP000240243">
    <property type="component" value="Unassembled WGS sequence"/>
</dbReference>